<evidence type="ECO:0000313" key="1">
    <source>
        <dbReference type="EMBL" id="CAF4992287.1"/>
    </source>
</evidence>
<dbReference type="Proteomes" id="UP000663873">
    <property type="component" value="Unassembled WGS sequence"/>
</dbReference>
<dbReference type="AlphaFoldDB" id="A0A822AME6"/>
<accession>A0A822AME6</accession>
<name>A0A822AME6_9BILA</name>
<gene>
    <name evidence="1" type="ORF">UJA718_LOCUS49895</name>
</gene>
<comment type="caution">
    <text evidence="1">The sequence shown here is derived from an EMBL/GenBank/DDBJ whole genome shotgun (WGS) entry which is preliminary data.</text>
</comment>
<reference evidence="1" key="1">
    <citation type="submission" date="2021-02" db="EMBL/GenBank/DDBJ databases">
        <authorList>
            <person name="Nowell W R."/>
        </authorList>
    </citation>
    <scope>NUCLEOTIDE SEQUENCE</scope>
</reference>
<sequence>MIYRHLPTDPDYQLLTHPITIEQYLMLPYVYPAFFTYDLQIVSP</sequence>
<dbReference type="EMBL" id="CAJOBP010107064">
    <property type="protein sequence ID" value="CAF4992287.1"/>
    <property type="molecule type" value="Genomic_DNA"/>
</dbReference>
<evidence type="ECO:0000313" key="2">
    <source>
        <dbReference type="Proteomes" id="UP000663873"/>
    </source>
</evidence>
<proteinExistence type="predicted"/>
<keyword evidence="2" id="KW-1185">Reference proteome</keyword>
<organism evidence="1 2">
    <name type="scientific">Rotaria socialis</name>
    <dbReference type="NCBI Taxonomy" id="392032"/>
    <lineage>
        <taxon>Eukaryota</taxon>
        <taxon>Metazoa</taxon>
        <taxon>Spiralia</taxon>
        <taxon>Gnathifera</taxon>
        <taxon>Rotifera</taxon>
        <taxon>Eurotatoria</taxon>
        <taxon>Bdelloidea</taxon>
        <taxon>Philodinida</taxon>
        <taxon>Philodinidae</taxon>
        <taxon>Rotaria</taxon>
    </lineage>
</organism>
<protein>
    <submittedName>
        <fullName evidence="1">Uncharacterized protein</fullName>
    </submittedName>
</protein>
<feature type="non-terminal residue" evidence="1">
    <location>
        <position position="44"/>
    </location>
</feature>